<protein>
    <submittedName>
        <fullName evidence="2">Uncharacterized protein</fullName>
    </submittedName>
</protein>
<dbReference type="Proteomes" id="UP001066276">
    <property type="component" value="Chromosome 8"/>
</dbReference>
<evidence type="ECO:0000256" key="1">
    <source>
        <dbReference type="SAM" id="MobiDB-lite"/>
    </source>
</evidence>
<keyword evidence="3" id="KW-1185">Reference proteome</keyword>
<dbReference type="EMBL" id="JANPWB010000012">
    <property type="protein sequence ID" value="KAJ1119320.1"/>
    <property type="molecule type" value="Genomic_DNA"/>
</dbReference>
<name>A0AAV7NWG7_PLEWA</name>
<feature type="compositionally biased region" description="Polar residues" evidence="1">
    <location>
        <begin position="32"/>
        <end position="43"/>
    </location>
</feature>
<evidence type="ECO:0000313" key="2">
    <source>
        <dbReference type="EMBL" id="KAJ1119320.1"/>
    </source>
</evidence>
<accession>A0AAV7NWG7</accession>
<reference evidence="2" key="1">
    <citation type="journal article" date="2022" name="bioRxiv">
        <title>Sequencing and chromosome-scale assembly of the giantPleurodeles waltlgenome.</title>
        <authorList>
            <person name="Brown T."/>
            <person name="Elewa A."/>
            <person name="Iarovenko S."/>
            <person name="Subramanian E."/>
            <person name="Araus A.J."/>
            <person name="Petzold A."/>
            <person name="Susuki M."/>
            <person name="Suzuki K.-i.T."/>
            <person name="Hayashi T."/>
            <person name="Toyoda A."/>
            <person name="Oliveira C."/>
            <person name="Osipova E."/>
            <person name="Leigh N.D."/>
            <person name="Simon A."/>
            <person name="Yun M.H."/>
        </authorList>
    </citation>
    <scope>NUCLEOTIDE SEQUENCE</scope>
    <source>
        <strain evidence="2">20211129_DDA</strain>
        <tissue evidence="2">Liver</tissue>
    </source>
</reference>
<organism evidence="2 3">
    <name type="scientific">Pleurodeles waltl</name>
    <name type="common">Iberian ribbed newt</name>
    <dbReference type="NCBI Taxonomy" id="8319"/>
    <lineage>
        <taxon>Eukaryota</taxon>
        <taxon>Metazoa</taxon>
        <taxon>Chordata</taxon>
        <taxon>Craniata</taxon>
        <taxon>Vertebrata</taxon>
        <taxon>Euteleostomi</taxon>
        <taxon>Amphibia</taxon>
        <taxon>Batrachia</taxon>
        <taxon>Caudata</taxon>
        <taxon>Salamandroidea</taxon>
        <taxon>Salamandridae</taxon>
        <taxon>Pleurodelinae</taxon>
        <taxon>Pleurodeles</taxon>
    </lineage>
</organism>
<comment type="caution">
    <text evidence="2">The sequence shown here is derived from an EMBL/GenBank/DDBJ whole genome shotgun (WGS) entry which is preliminary data.</text>
</comment>
<sequence length="134" mass="13713">MQWGASHLPRPSSSGPAHPELTPAGGQGGRALSQQPAQCSPSRISPIRWAKPGAGSHALRTPARTSQAHPWLAQLGRGQAGAQRAQLTSPGTAPGAAPHTSGSPGSVDQGELRQGPWGTGQILQSHRPAHGTVR</sequence>
<feature type="region of interest" description="Disordered" evidence="1">
    <location>
        <begin position="1"/>
        <end position="134"/>
    </location>
</feature>
<proteinExistence type="predicted"/>
<dbReference type="AlphaFoldDB" id="A0AAV7NWG7"/>
<evidence type="ECO:0000313" key="3">
    <source>
        <dbReference type="Proteomes" id="UP001066276"/>
    </source>
</evidence>
<gene>
    <name evidence="2" type="ORF">NDU88_007506</name>
</gene>